<evidence type="ECO:0000259" key="8">
    <source>
        <dbReference type="PROSITE" id="PS50235"/>
    </source>
</evidence>
<keyword evidence="3 6" id="KW-0645">Protease</keyword>
<dbReference type="EC" id="3.4.19.12" evidence="6"/>
<evidence type="ECO:0000313" key="9">
    <source>
        <dbReference type="EMBL" id="ODQ57656.1"/>
    </source>
</evidence>
<dbReference type="PANTHER" id="PTHR24006:SF733">
    <property type="entry name" value="RE52890P"/>
    <property type="match status" value="1"/>
</dbReference>
<dbReference type="OrthoDB" id="27652at2759"/>
<name>A0A1E3NWZ1_WICAA</name>
<evidence type="ECO:0000313" key="10">
    <source>
        <dbReference type="Proteomes" id="UP000094112"/>
    </source>
</evidence>
<dbReference type="Pfam" id="PF00443">
    <property type="entry name" value="UCH"/>
    <property type="match status" value="1"/>
</dbReference>
<feature type="compositionally biased region" description="Low complexity" evidence="7">
    <location>
        <begin position="33"/>
        <end position="51"/>
    </location>
</feature>
<dbReference type="InterPro" id="IPR038765">
    <property type="entry name" value="Papain-like_cys_pep_sf"/>
</dbReference>
<feature type="region of interest" description="Disordered" evidence="7">
    <location>
        <begin position="1"/>
        <end position="56"/>
    </location>
</feature>
<dbReference type="PROSITE" id="PS00973">
    <property type="entry name" value="USP_2"/>
    <property type="match status" value="1"/>
</dbReference>
<feature type="compositionally biased region" description="Basic and acidic residues" evidence="7">
    <location>
        <begin position="697"/>
        <end position="715"/>
    </location>
</feature>
<comment type="catalytic activity">
    <reaction evidence="1 6">
        <text>Thiol-dependent hydrolysis of ester, thioester, amide, peptide and isopeptide bonds formed by the C-terminal Gly of ubiquitin (a 76-residue protein attached to proteins as an intracellular targeting signal).</text>
        <dbReference type="EC" id="3.4.19.12"/>
    </reaction>
</comment>
<dbReference type="GO" id="GO:0005634">
    <property type="term" value="C:nucleus"/>
    <property type="evidence" value="ECO:0007669"/>
    <property type="project" value="TreeGrafter"/>
</dbReference>
<protein>
    <recommendedName>
        <fullName evidence="6">Ubiquitin carboxyl-terminal hydrolase</fullName>
        <ecNumber evidence="6">3.4.19.12</ecNumber>
    </recommendedName>
</protein>
<feature type="region of interest" description="Disordered" evidence="7">
    <location>
        <begin position="577"/>
        <end position="731"/>
    </location>
</feature>
<feature type="compositionally biased region" description="Low complexity" evidence="7">
    <location>
        <begin position="680"/>
        <end position="694"/>
    </location>
</feature>
<evidence type="ECO:0000256" key="6">
    <source>
        <dbReference type="RuleBase" id="RU366025"/>
    </source>
</evidence>
<dbReference type="GO" id="GO:0016579">
    <property type="term" value="P:protein deubiquitination"/>
    <property type="evidence" value="ECO:0007669"/>
    <property type="project" value="InterPro"/>
</dbReference>
<accession>A0A1E3NWZ1</accession>
<dbReference type="FunFam" id="3.90.70.10:FF:000131">
    <property type="entry name" value="Ubiquitin carboxyl-terminal hydrolase"/>
    <property type="match status" value="1"/>
</dbReference>
<dbReference type="GO" id="GO:0004843">
    <property type="term" value="F:cysteine-type deubiquitinase activity"/>
    <property type="evidence" value="ECO:0007669"/>
    <property type="project" value="UniProtKB-UniRule"/>
</dbReference>
<dbReference type="STRING" id="683960.A0A1E3NWZ1"/>
<feature type="region of interest" description="Disordered" evidence="7">
    <location>
        <begin position="190"/>
        <end position="223"/>
    </location>
</feature>
<dbReference type="Gene3D" id="3.90.70.10">
    <property type="entry name" value="Cysteine proteinases"/>
    <property type="match status" value="2"/>
</dbReference>
<feature type="compositionally biased region" description="Low complexity" evidence="7">
    <location>
        <begin position="633"/>
        <end position="650"/>
    </location>
</feature>
<sequence>MSLKKWLSGSSYNADKDPILSSSTTPPNAILANNNVSKQDQNNSSSSSVSSHPEKQHDVYIIEENEDEDKDSQAQIFDMNDINPDFPYGDGSDKIFGMENFGNTCYCNSIVQCLYYTKAFRLEILSNPKREQINQPRVRKSSMPGLKPHIAVTANANNNENEHNNNNNSSSYEIKNIRMSFGRRSSSFFGRNKKQSLTDEEVEHANAQVHDQQQQQQQQPNGQHVTVTTIPNIKSNSNNVIVGKVDDVNANVDARKRAALQKGPIINLDHSLVDYNMKNSLYTALKDLFESMIEHESKTGVVSPSHLVETLKKENELFRSTMHQDAHEFLNFLLNEVIDTINNLHHCRKNALHDLFEGLLTNQTKCLTCENVSSRDETFLDLSIDLTDNETLETCLKQFSASEMLNGSNKFYCDNCHSLQEAEKKMGLRKLPKILALHLKRFKYSEEQQRNVKLFQKIKYPLYFKLESDIPAEKKEDGLKFYQLYGVVVHIGGGPHHGHYVALVKTIQHGWLLFDDETVEKIDEKFVLRFTGDSPDLATAYVLFYQEISEEKYEQVINKPVEEDVKVSEKDEIQEKVIRVNSNNNSISSSQPSTISSDTNKPIRPPPVSVVEPQDKNRLRTPSLSSIARLKSKSSQNTVTTTSTPASSISAPQVPLAKNVNDANTLDTPTPTPSNPQPITPTNNNPQSTSTSSSFWRKKEKESKVGSVEDKEKEKKKNRMSMSFGFKKNNN</sequence>
<evidence type="ECO:0000256" key="1">
    <source>
        <dbReference type="ARBA" id="ARBA00000707"/>
    </source>
</evidence>
<dbReference type="InterPro" id="IPR001394">
    <property type="entry name" value="Peptidase_C19_UCH"/>
</dbReference>
<keyword evidence="10" id="KW-1185">Reference proteome</keyword>
<dbReference type="PROSITE" id="PS00972">
    <property type="entry name" value="USP_1"/>
    <property type="match status" value="1"/>
</dbReference>
<keyword evidence="4 6" id="KW-0378">Hydrolase</keyword>
<evidence type="ECO:0000256" key="2">
    <source>
        <dbReference type="ARBA" id="ARBA00009085"/>
    </source>
</evidence>
<dbReference type="PROSITE" id="PS50235">
    <property type="entry name" value="USP_3"/>
    <property type="match status" value="1"/>
</dbReference>
<dbReference type="AlphaFoldDB" id="A0A1E3NWZ1"/>
<organism evidence="9 10">
    <name type="scientific">Wickerhamomyces anomalus (strain ATCC 58044 / CBS 1984 / NCYC 433 / NRRL Y-366-8)</name>
    <name type="common">Yeast</name>
    <name type="synonym">Hansenula anomala</name>
    <dbReference type="NCBI Taxonomy" id="683960"/>
    <lineage>
        <taxon>Eukaryota</taxon>
        <taxon>Fungi</taxon>
        <taxon>Dikarya</taxon>
        <taxon>Ascomycota</taxon>
        <taxon>Saccharomycotina</taxon>
        <taxon>Saccharomycetes</taxon>
        <taxon>Phaffomycetales</taxon>
        <taxon>Wickerhamomycetaceae</taxon>
        <taxon>Wickerhamomyces</taxon>
    </lineage>
</organism>
<feature type="compositionally biased region" description="Pro residues" evidence="7">
    <location>
        <begin position="670"/>
        <end position="679"/>
    </location>
</feature>
<proteinExistence type="inferred from homology"/>
<dbReference type="InterPro" id="IPR018200">
    <property type="entry name" value="USP_CS"/>
</dbReference>
<feature type="compositionally biased region" description="Low complexity" evidence="7">
    <location>
        <begin position="581"/>
        <end position="600"/>
    </location>
</feature>
<dbReference type="InterPro" id="IPR050164">
    <property type="entry name" value="Peptidase_C19"/>
</dbReference>
<evidence type="ECO:0000256" key="4">
    <source>
        <dbReference type="ARBA" id="ARBA00022801"/>
    </source>
</evidence>
<dbReference type="InterPro" id="IPR028889">
    <property type="entry name" value="USP"/>
</dbReference>
<gene>
    <name evidence="9" type="ORF">WICANDRAFT_97047</name>
</gene>
<comment type="similarity">
    <text evidence="2 6">Belongs to the peptidase C19 family.</text>
</comment>
<dbReference type="PANTHER" id="PTHR24006">
    <property type="entry name" value="UBIQUITIN CARBOXYL-TERMINAL HYDROLASE"/>
    <property type="match status" value="1"/>
</dbReference>
<evidence type="ECO:0000256" key="3">
    <source>
        <dbReference type="ARBA" id="ARBA00022670"/>
    </source>
</evidence>
<dbReference type="EMBL" id="KV454213">
    <property type="protein sequence ID" value="ODQ57656.1"/>
    <property type="molecule type" value="Genomic_DNA"/>
</dbReference>
<dbReference type="Proteomes" id="UP000094112">
    <property type="component" value="Unassembled WGS sequence"/>
</dbReference>
<reference evidence="9 10" key="1">
    <citation type="journal article" date="2016" name="Proc. Natl. Acad. Sci. U.S.A.">
        <title>Comparative genomics of biotechnologically important yeasts.</title>
        <authorList>
            <person name="Riley R."/>
            <person name="Haridas S."/>
            <person name="Wolfe K.H."/>
            <person name="Lopes M.R."/>
            <person name="Hittinger C.T."/>
            <person name="Goeker M."/>
            <person name="Salamov A.A."/>
            <person name="Wisecaver J.H."/>
            <person name="Long T.M."/>
            <person name="Calvey C.H."/>
            <person name="Aerts A.L."/>
            <person name="Barry K.W."/>
            <person name="Choi C."/>
            <person name="Clum A."/>
            <person name="Coughlan A.Y."/>
            <person name="Deshpande S."/>
            <person name="Douglass A.P."/>
            <person name="Hanson S.J."/>
            <person name="Klenk H.-P."/>
            <person name="LaButti K.M."/>
            <person name="Lapidus A."/>
            <person name="Lindquist E.A."/>
            <person name="Lipzen A.M."/>
            <person name="Meier-Kolthoff J.P."/>
            <person name="Ohm R.A."/>
            <person name="Otillar R.P."/>
            <person name="Pangilinan J.L."/>
            <person name="Peng Y."/>
            <person name="Rokas A."/>
            <person name="Rosa C.A."/>
            <person name="Scheuner C."/>
            <person name="Sibirny A.A."/>
            <person name="Slot J.C."/>
            <person name="Stielow J.B."/>
            <person name="Sun H."/>
            <person name="Kurtzman C.P."/>
            <person name="Blackwell M."/>
            <person name="Grigoriev I.V."/>
            <person name="Jeffries T.W."/>
        </authorList>
    </citation>
    <scope>NUCLEOTIDE SEQUENCE [LARGE SCALE GENOMIC DNA]</scope>
    <source>
        <strain evidence="10">ATCC 58044 / CBS 1984 / NCYC 433 / NRRL Y-366-8</strain>
    </source>
</reference>
<dbReference type="GeneID" id="30203802"/>
<evidence type="ECO:0000256" key="7">
    <source>
        <dbReference type="SAM" id="MobiDB-lite"/>
    </source>
</evidence>
<dbReference type="RefSeq" id="XP_019036863.1">
    <property type="nucleotide sequence ID" value="XM_019186556.1"/>
</dbReference>
<keyword evidence="6" id="KW-0833">Ubl conjugation pathway</keyword>
<dbReference type="GO" id="GO:0006508">
    <property type="term" value="P:proteolysis"/>
    <property type="evidence" value="ECO:0007669"/>
    <property type="project" value="UniProtKB-KW"/>
</dbReference>
<keyword evidence="5 6" id="KW-0788">Thiol protease</keyword>
<dbReference type="SUPFAM" id="SSF54001">
    <property type="entry name" value="Cysteine proteinases"/>
    <property type="match status" value="1"/>
</dbReference>
<feature type="domain" description="USP" evidence="8">
    <location>
        <begin position="96"/>
        <end position="548"/>
    </location>
</feature>
<dbReference type="GO" id="GO:0005829">
    <property type="term" value="C:cytosol"/>
    <property type="evidence" value="ECO:0007669"/>
    <property type="project" value="TreeGrafter"/>
</dbReference>
<evidence type="ECO:0000256" key="5">
    <source>
        <dbReference type="ARBA" id="ARBA00022807"/>
    </source>
</evidence>